<evidence type="ECO:0000313" key="1">
    <source>
        <dbReference type="EMBL" id="QKG84425.1"/>
    </source>
</evidence>
<keyword evidence="2" id="KW-1185">Reference proteome</keyword>
<evidence type="ECO:0000313" key="2">
    <source>
        <dbReference type="Proteomes" id="UP000503088"/>
    </source>
</evidence>
<proteinExistence type="predicted"/>
<sequence>MGRYPSYNVLNEKKHWDEHTRSIVTSRLEITRTRRFLKRHEEALLRVICSHLVDDHIKERIDFVLSHIDETLSSKIGEGQRHIHVPKGPDLIRLGLKALDQWVKKRHGVRFTDLSDAIQHQSLMDLSKMKTPELPEWRKVPPIDFFKKLLSLTLEAYYSHPDVWSEIGYGGPAYPRGYVRTQLGQLDPWEAQPEP</sequence>
<dbReference type="EMBL" id="CP048104">
    <property type="protein sequence ID" value="QKG84425.1"/>
    <property type="molecule type" value="Genomic_DNA"/>
</dbReference>
<name>A0A7D3Y4L7_9BACL</name>
<dbReference type="Pfam" id="PF13618">
    <property type="entry name" value="Gluconate_2-dh3"/>
    <property type="match status" value="1"/>
</dbReference>
<dbReference type="AlphaFoldDB" id="A0A7D3Y4L7"/>
<accession>A0A7D3Y4L7</accession>
<dbReference type="KEGG" id="kpul:GXN76_07995"/>
<dbReference type="InterPro" id="IPR027056">
    <property type="entry name" value="Gluconate_2DH_su3"/>
</dbReference>
<gene>
    <name evidence="1" type="ORF">GXN76_07995</name>
</gene>
<dbReference type="Proteomes" id="UP000503088">
    <property type="component" value="Chromosome"/>
</dbReference>
<dbReference type="RefSeq" id="WP_173222100.1">
    <property type="nucleotide sequence ID" value="NZ_CP048104.1"/>
</dbReference>
<reference evidence="1 2" key="1">
    <citation type="submission" date="2020-01" db="EMBL/GenBank/DDBJ databases">
        <authorList>
            <person name="Gulvik C.A."/>
            <person name="Batra D.G."/>
        </authorList>
    </citation>
    <scope>NUCLEOTIDE SEQUENCE [LARGE SCALE GENOMIC DNA]</scope>
    <source>
        <strain evidence="1 2">W9323</strain>
    </source>
</reference>
<protein>
    <submittedName>
        <fullName evidence="1">Gluconate 2-dehydrogenase subunit 3 family protein</fullName>
    </submittedName>
</protein>
<organism evidence="1 2">
    <name type="scientific">Kroppenstedtia pulmonis</name>
    <dbReference type="NCBI Taxonomy" id="1380685"/>
    <lineage>
        <taxon>Bacteria</taxon>
        <taxon>Bacillati</taxon>
        <taxon>Bacillota</taxon>
        <taxon>Bacilli</taxon>
        <taxon>Bacillales</taxon>
        <taxon>Thermoactinomycetaceae</taxon>
        <taxon>Kroppenstedtia</taxon>
    </lineage>
</organism>